<gene>
    <name evidence="6" type="primary">csm4</name>
    <name evidence="6" type="ORF">ACFOSE_02115</name>
</gene>
<feature type="domain" description="Csm4 C-terminal" evidence="5">
    <location>
        <begin position="213"/>
        <end position="297"/>
    </location>
</feature>
<dbReference type="RefSeq" id="WP_380429874.1">
    <property type="nucleotide sequence ID" value="NZ_JBHSAC010000018.1"/>
</dbReference>
<protein>
    <recommendedName>
        <fullName evidence="2">CRISPR system Cms protein Csm4</fullName>
    </recommendedName>
</protein>
<evidence type="ECO:0000256" key="1">
    <source>
        <dbReference type="ARBA" id="ARBA00005772"/>
    </source>
</evidence>
<dbReference type="NCBIfam" id="TIGR01903">
    <property type="entry name" value="cas5_csm4"/>
    <property type="match status" value="1"/>
</dbReference>
<evidence type="ECO:0000256" key="3">
    <source>
        <dbReference type="ARBA" id="ARBA00022884"/>
    </source>
</evidence>
<comment type="caution">
    <text evidence="6">The sequence shown here is derived from an EMBL/GenBank/DDBJ whole genome shotgun (WGS) entry which is preliminary data.</text>
</comment>
<evidence type="ECO:0000313" key="7">
    <source>
        <dbReference type="Proteomes" id="UP001595901"/>
    </source>
</evidence>
<dbReference type="Pfam" id="PF17953">
    <property type="entry name" value="Csm4_C"/>
    <property type="match status" value="1"/>
</dbReference>
<comment type="similarity">
    <text evidence="1">Belongs to the CRISPR-associated Csm4 family.</text>
</comment>
<name>A0ABV8CZA6_9STRE</name>
<evidence type="ECO:0000259" key="5">
    <source>
        <dbReference type="Pfam" id="PF17953"/>
    </source>
</evidence>
<keyword evidence="3" id="KW-0694">RNA-binding</keyword>
<dbReference type="Proteomes" id="UP001595901">
    <property type="component" value="Unassembled WGS sequence"/>
</dbReference>
<reference evidence="7" key="1">
    <citation type="journal article" date="2019" name="Int. J. Syst. Evol. Microbiol.">
        <title>The Global Catalogue of Microorganisms (GCM) 10K type strain sequencing project: providing services to taxonomists for standard genome sequencing and annotation.</title>
        <authorList>
            <consortium name="The Broad Institute Genomics Platform"/>
            <consortium name="The Broad Institute Genome Sequencing Center for Infectious Disease"/>
            <person name="Wu L."/>
            <person name="Ma J."/>
        </authorList>
    </citation>
    <scope>NUCLEOTIDE SEQUENCE [LARGE SCALE GENOMIC DNA]</scope>
    <source>
        <strain evidence="7">CCUG 58728</strain>
    </source>
</reference>
<keyword evidence="4" id="KW-0051">Antiviral defense</keyword>
<proteinExistence type="inferred from homology"/>
<dbReference type="InterPro" id="IPR040932">
    <property type="entry name" value="Csm4_C"/>
</dbReference>
<dbReference type="InterPro" id="IPR005510">
    <property type="entry name" value="Csm4"/>
</dbReference>
<evidence type="ECO:0000256" key="2">
    <source>
        <dbReference type="ARBA" id="ARBA00016109"/>
    </source>
</evidence>
<dbReference type="EMBL" id="JBHSAC010000018">
    <property type="protein sequence ID" value="MFC3931593.1"/>
    <property type="molecule type" value="Genomic_DNA"/>
</dbReference>
<keyword evidence="7" id="KW-1185">Reference proteome</keyword>
<organism evidence="6 7">
    <name type="scientific">Streptococcus dentapri</name>
    <dbReference type="NCBI Taxonomy" id="573564"/>
    <lineage>
        <taxon>Bacteria</taxon>
        <taxon>Bacillati</taxon>
        <taxon>Bacillota</taxon>
        <taxon>Bacilli</taxon>
        <taxon>Lactobacillales</taxon>
        <taxon>Streptococcaceae</taxon>
        <taxon>Streptococcus</taxon>
    </lineage>
</organism>
<accession>A0ABV8CZA6</accession>
<sequence>MTYKLYQLQFDSAHFGGGSLELSELTFSADRLFSALVLEAKKSNRLDQWMELAQSDAFALTDAFPYNLAPFLPKPIGFPSYEKFDQTKDAVTLRQEAKKTKKLDFMEYDFLADFLEGDIIESEKHSEQFIVTKNRPHVDGALYQVGVTVPSSEGISLYIIASQSNLFDDLMTSLQFSGLGGKRTSGYGRFDLKILDLPSELEARLTNDHPGLVMALTTSLPFDDELEKAMTGAKYLLKKSSGFAFSQDLEENFRKQDLYKFKAGSTFQQTFKGQIVDVRPNDFPHPVWNYAKPLFYRLED</sequence>
<evidence type="ECO:0000313" key="6">
    <source>
        <dbReference type="EMBL" id="MFC3931593.1"/>
    </source>
</evidence>
<evidence type="ECO:0000256" key="4">
    <source>
        <dbReference type="ARBA" id="ARBA00023118"/>
    </source>
</evidence>